<protein>
    <submittedName>
        <fullName evidence="2">DUF1330 domain-containing protein</fullName>
    </submittedName>
</protein>
<dbReference type="EMBL" id="SMKY01000040">
    <property type="protein sequence ID" value="TDD84992.1"/>
    <property type="molecule type" value="Genomic_DNA"/>
</dbReference>
<dbReference type="InterPro" id="IPR010753">
    <property type="entry name" value="DUF1330"/>
</dbReference>
<reference evidence="2 3" key="1">
    <citation type="submission" date="2019-03" db="EMBL/GenBank/DDBJ databases">
        <title>Draft genome sequences of novel Actinobacteria.</title>
        <authorList>
            <person name="Sahin N."/>
            <person name="Ay H."/>
            <person name="Saygin H."/>
        </authorList>
    </citation>
    <scope>NUCLEOTIDE SEQUENCE [LARGE SCALE GENOMIC DNA]</scope>
    <source>
        <strain evidence="2 3">DSM 45941</strain>
    </source>
</reference>
<evidence type="ECO:0000313" key="2">
    <source>
        <dbReference type="EMBL" id="TDD84992.1"/>
    </source>
</evidence>
<dbReference type="RefSeq" id="WP_132196969.1">
    <property type="nucleotide sequence ID" value="NZ_SMKY01000040.1"/>
</dbReference>
<dbReference type="Gene3D" id="3.30.70.100">
    <property type="match status" value="1"/>
</dbReference>
<dbReference type="InterPro" id="IPR011008">
    <property type="entry name" value="Dimeric_a/b-barrel"/>
</dbReference>
<dbReference type="PANTHER" id="PTHR41521">
    <property type="match status" value="1"/>
</dbReference>
<dbReference type="SUPFAM" id="SSF54909">
    <property type="entry name" value="Dimeric alpha+beta barrel"/>
    <property type="match status" value="1"/>
</dbReference>
<evidence type="ECO:0000259" key="1">
    <source>
        <dbReference type="Pfam" id="PF07045"/>
    </source>
</evidence>
<proteinExistence type="predicted"/>
<dbReference type="PANTHER" id="PTHR41521:SF4">
    <property type="entry name" value="BLR0684 PROTEIN"/>
    <property type="match status" value="1"/>
</dbReference>
<evidence type="ECO:0000313" key="3">
    <source>
        <dbReference type="Proteomes" id="UP000295578"/>
    </source>
</evidence>
<sequence length="117" mass="13034">MTAYALAHMFPQSPLHEDVFVYIERIQDTMDPFGGRFLVHNTPAEVLEGPLDGGYVLLQFPDIDKARAWYASDAYQAIMRMRSDHIPGTLVLLQGVPENYDPATTAKAMRAAHQGQG</sequence>
<dbReference type="OrthoDB" id="9806380at2"/>
<name>A0A4R5BM44_9ACTN</name>
<gene>
    <name evidence="2" type="ORF">E1293_11960</name>
</gene>
<dbReference type="Proteomes" id="UP000295578">
    <property type="component" value="Unassembled WGS sequence"/>
</dbReference>
<dbReference type="AlphaFoldDB" id="A0A4R5BM44"/>
<keyword evidence="3" id="KW-1185">Reference proteome</keyword>
<accession>A0A4R5BM44</accession>
<dbReference type="Pfam" id="PF07045">
    <property type="entry name" value="DUF1330"/>
    <property type="match status" value="1"/>
</dbReference>
<feature type="domain" description="DUF1330" evidence="1">
    <location>
        <begin position="2"/>
        <end position="96"/>
    </location>
</feature>
<comment type="caution">
    <text evidence="2">The sequence shown here is derived from an EMBL/GenBank/DDBJ whole genome shotgun (WGS) entry which is preliminary data.</text>
</comment>
<organism evidence="2 3">
    <name type="scientific">Actinomadura darangshiensis</name>
    <dbReference type="NCBI Taxonomy" id="705336"/>
    <lineage>
        <taxon>Bacteria</taxon>
        <taxon>Bacillati</taxon>
        <taxon>Actinomycetota</taxon>
        <taxon>Actinomycetes</taxon>
        <taxon>Streptosporangiales</taxon>
        <taxon>Thermomonosporaceae</taxon>
        <taxon>Actinomadura</taxon>
    </lineage>
</organism>